<evidence type="ECO:0008006" key="3">
    <source>
        <dbReference type="Google" id="ProtNLM"/>
    </source>
</evidence>
<name>A0AAE0YQR9_9GAST</name>
<sequence>MALNLTPPGQMSFKTEGGHLAEKWKAWKETMVLYINLAMKSNTEKERYQAVLYIIGEEGRAMHKKWIFPEEEQEKVEPLLKKFEEYCMPKTNVTLERYKFNSRYQKGEELIDEYLTELKKLSQNCNFGHLENELLKDRIVVGVNSSTLKERMLREYDLTLEKALDICRAHEQSSTGLKMINPQQTVEVDALRFKKKEKNENARSRYQKRNLTGRQENNTEICSRCG</sequence>
<keyword evidence="2" id="KW-1185">Reference proteome</keyword>
<dbReference type="EMBL" id="JAWDGP010005687">
    <property type="protein sequence ID" value="KAK3753950.1"/>
    <property type="molecule type" value="Genomic_DNA"/>
</dbReference>
<accession>A0AAE0YQR9</accession>
<dbReference type="PANTHER" id="PTHR33198">
    <property type="entry name" value="ANK_REP_REGION DOMAIN-CONTAINING PROTEIN-RELATED"/>
    <property type="match status" value="1"/>
</dbReference>
<gene>
    <name evidence="1" type="ORF">RRG08_006330</name>
</gene>
<reference evidence="1" key="1">
    <citation type="journal article" date="2023" name="G3 (Bethesda)">
        <title>A reference genome for the long-term kleptoplast-retaining sea slug Elysia crispata morphotype clarki.</title>
        <authorList>
            <person name="Eastman K.E."/>
            <person name="Pendleton A.L."/>
            <person name="Shaikh M.A."/>
            <person name="Suttiyut T."/>
            <person name="Ogas R."/>
            <person name="Tomko P."/>
            <person name="Gavelis G."/>
            <person name="Widhalm J.R."/>
            <person name="Wisecaver J.H."/>
        </authorList>
    </citation>
    <scope>NUCLEOTIDE SEQUENCE</scope>
    <source>
        <strain evidence="1">ECLA1</strain>
    </source>
</reference>
<dbReference type="AlphaFoldDB" id="A0AAE0YQR9"/>
<evidence type="ECO:0000313" key="2">
    <source>
        <dbReference type="Proteomes" id="UP001283361"/>
    </source>
</evidence>
<dbReference type="PANTHER" id="PTHR33198:SF20">
    <property type="entry name" value="RETROTRANSPOSON GAG DOMAIN-CONTAINING PROTEIN"/>
    <property type="match status" value="1"/>
</dbReference>
<organism evidence="1 2">
    <name type="scientific">Elysia crispata</name>
    <name type="common">lettuce slug</name>
    <dbReference type="NCBI Taxonomy" id="231223"/>
    <lineage>
        <taxon>Eukaryota</taxon>
        <taxon>Metazoa</taxon>
        <taxon>Spiralia</taxon>
        <taxon>Lophotrochozoa</taxon>
        <taxon>Mollusca</taxon>
        <taxon>Gastropoda</taxon>
        <taxon>Heterobranchia</taxon>
        <taxon>Euthyneura</taxon>
        <taxon>Panpulmonata</taxon>
        <taxon>Sacoglossa</taxon>
        <taxon>Placobranchoidea</taxon>
        <taxon>Plakobranchidae</taxon>
        <taxon>Elysia</taxon>
    </lineage>
</organism>
<proteinExistence type="predicted"/>
<evidence type="ECO:0000313" key="1">
    <source>
        <dbReference type="EMBL" id="KAK3753950.1"/>
    </source>
</evidence>
<dbReference type="Proteomes" id="UP001283361">
    <property type="component" value="Unassembled WGS sequence"/>
</dbReference>
<comment type="caution">
    <text evidence="1">The sequence shown here is derived from an EMBL/GenBank/DDBJ whole genome shotgun (WGS) entry which is preliminary data.</text>
</comment>
<protein>
    <recommendedName>
        <fullName evidence="3">Retrotransposon gag domain-containing protein</fullName>
    </recommendedName>
</protein>